<dbReference type="FunFam" id="3.30.70.3280:FF:000001">
    <property type="entry name" value="Peptide chain release factor 3"/>
    <property type="match status" value="1"/>
</dbReference>
<dbReference type="PRINTS" id="PR00315">
    <property type="entry name" value="ELONGATNFCT"/>
</dbReference>
<evidence type="ECO:0000256" key="2">
    <source>
        <dbReference type="ARBA" id="ARBA00009978"/>
    </source>
</evidence>
<keyword evidence="5 9" id="KW-0648">Protein biosynthesis</keyword>
<feature type="binding site" evidence="9">
    <location>
        <begin position="141"/>
        <end position="144"/>
    </location>
    <ligand>
        <name>GTP</name>
        <dbReference type="ChEBI" id="CHEBI:37565"/>
    </ligand>
</feature>
<dbReference type="EMBL" id="PDKR01000003">
    <property type="protein sequence ID" value="PPI88517.1"/>
    <property type="molecule type" value="Genomic_DNA"/>
</dbReference>
<evidence type="ECO:0000256" key="5">
    <source>
        <dbReference type="ARBA" id="ARBA00022917"/>
    </source>
</evidence>
<evidence type="ECO:0000256" key="7">
    <source>
        <dbReference type="ARBA" id="ARBA00025017"/>
    </source>
</evidence>
<evidence type="ECO:0000256" key="9">
    <source>
        <dbReference type="HAMAP-Rule" id="MF_00072"/>
    </source>
</evidence>
<dbReference type="FunFam" id="3.40.50.300:FF:000542">
    <property type="entry name" value="Peptide chain release factor 3"/>
    <property type="match status" value="1"/>
</dbReference>
<dbReference type="Gene3D" id="3.40.50.300">
    <property type="entry name" value="P-loop containing nucleotide triphosphate hydrolases"/>
    <property type="match status" value="3"/>
</dbReference>
<dbReference type="Gene3D" id="3.30.70.3280">
    <property type="entry name" value="Peptide chain release factor 3, domain III"/>
    <property type="match status" value="1"/>
</dbReference>
<comment type="function">
    <text evidence="7 9">Increases the formation of ribosomal termination complexes and stimulates activities of RF-1 and RF-2. It binds guanine nucleotides and has strong preference for UGA stop codons. It may interact directly with the ribosome. The stimulation of RF-1 and RF-2 is significantly reduced by GTP and GDP, but not by GMP.</text>
</comment>
<dbReference type="HAMAP" id="MF_00072">
    <property type="entry name" value="Rel_fac_3"/>
    <property type="match status" value="1"/>
</dbReference>
<dbReference type="NCBIfam" id="NF001964">
    <property type="entry name" value="PRK00741.1"/>
    <property type="match status" value="1"/>
</dbReference>
<dbReference type="RefSeq" id="WP_136132560.1">
    <property type="nucleotide sequence ID" value="NZ_PDKR01000003.1"/>
</dbReference>
<evidence type="ECO:0000256" key="4">
    <source>
        <dbReference type="ARBA" id="ARBA00022741"/>
    </source>
</evidence>
<dbReference type="SUPFAM" id="SSF54980">
    <property type="entry name" value="EF-G C-terminal domain-like"/>
    <property type="match status" value="1"/>
</dbReference>
<keyword evidence="6 9" id="KW-0342">GTP-binding</keyword>
<evidence type="ECO:0000313" key="12">
    <source>
        <dbReference type="Proteomes" id="UP000295937"/>
    </source>
</evidence>
<evidence type="ECO:0000256" key="6">
    <source>
        <dbReference type="ARBA" id="ARBA00023134"/>
    </source>
</evidence>
<dbReference type="NCBIfam" id="TIGR00503">
    <property type="entry name" value="prfC"/>
    <property type="match status" value="1"/>
</dbReference>
<accession>A0A2P5T1Q7</accession>
<evidence type="ECO:0000259" key="10">
    <source>
        <dbReference type="PROSITE" id="PS51722"/>
    </source>
</evidence>
<dbReference type="InterPro" id="IPR038467">
    <property type="entry name" value="RF3_dom_3_sf"/>
</dbReference>
<proteinExistence type="inferred from homology"/>
<dbReference type="GO" id="GO:0005525">
    <property type="term" value="F:GTP binding"/>
    <property type="evidence" value="ECO:0007669"/>
    <property type="project" value="UniProtKB-UniRule"/>
</dbReference>
<keyword evidence="4 9" id="KW-0547">Nucleotide-binding</keyword>
<comment type="caution">
    <text evidence="11">The sequence shown here is derived from an EMBL/GenBank/DDBJ whole genome shotgun (WGS) entry which is preliminary data.</text>
</comment>
<dbReference type="InterPro" id="IPR005225">
    <property type="entry name" value="Small_GTP-bd"/>
</dbReference>
<feature type="binding site" evidence="9">
    <location>
        <begin position="19"/>
        <end position="26"/>
    </location>
    <ligand>
        <name>GTP</name>
        <dbReference type="ChEBI" id="CHEBI:37565"/>
    </ligand>
</feature>
<protein>
    <recommendedName>
        <fullName evidence="8 9">Peptide chain release factor 3</fullName>
        <shortName evidence="9">RF-3</shortName>
    </recommendedName>
</protein>
<dbReference type="GO" id="GO:0003924">
    <property type="term" value="F:GTPase activity"/>
    <property type="evidence" value="ECO:0007669"/>
    <property type="project" value="InterPro"/>
</dbReference>
<feature type="domain" description="Tr-type G" evidence="10">
    <location>
        <begin position="10"/>
        <end position="279"/>
    </location>
</feature>
<dbReference type="SUPFAM" id="SSF50447">
    <property type="entry name" value="Translation proteins"/>
    <property type="match status" value="1"/>
</dbReference>
<dbReference type="Proteomes" id="UP000295937">
    <property type="component" value="Unassembled WGS sequence"/>
</dbReference>
<evidence type="ECO:0000256" key="1">
    <source>
        <dbReference type="ARBA" id="ARBA00004496"/>
    </source>
</evidence>
<dbReference type="NCBIfam" id="TIGR00231">
    <property type="entry name" value="small_GTP"/>
    <property type="match status" value="1"/>
</dbReference>
<dbReference type="PROSITE" id="PS00301">
    <property type="entry name" value="G_TR_1"/>
    <property type="match status" value="1"/>
</dbReference>
<dbReference type="CDD" id="cd04169">
    <property type="entry name" value="RF3"/>
    <property type="match status" value="1"/>
</dbReference>
<dbReference type="GO" id="GO:0016149">
    <property type="term" value="F:translation release factor activity, codon specific"/>
    <property type="evidence" value="ECO:0007669"/>
    <property type="project" value="UniProtKB-UniRule"/>
</dbReference>
<dbReference type="InterPro" id="IPR009000">
    <property type="entry name" value="Transl_B-barrel_sf"/>
</dbReference>
<dbReference type="GO" id="GO:0016150">
    <property type="term" value="F:translation release factor activity, codon nonspecific"/>
    <property type="evidence" value="ECO:0007669"/>
    <property type="project" value="TreeGrafter"/>
</dbReference>
<dbReference type="InterPro" id="IPR004548">
    <property type="entry name" value="PrfC"/>
</dbReference>
<dbReference type="AlphaFoldDB" id="A0A2P5T1Q7"/>
<dbReference type="InterPro" id="IPR032090">
    <property type="entry name" value="RF3_C"/>
</dbReference>
<dbReference type="OrthoDB" id="9801472at2"/>
<reference evidence="11 12" key="1">
    <citation type="journal article" date="2018" name="Genome Biol. Evol.">
        <title>Cladogenesis and Genomic Streamlining in Extracellular Endosymbionts of Tropical Stink Bugs.</title>
        <authorList>
            <person name="Otero-Bravo A."/>
            <person name="Goffredi S."/>
            <person name="Sabree Z.L."/>
        </authorList>
    </citation>
    <scope>NUCLEOTIDE SEQUENCE [LARGE SCALE GENOMIC DNA]</scope>
    <source>
        <strain evidence="11 12">SoEO</strain>
    </source>
</reference>
<evidence type="ECO:0000256" key="8">
    <source>
        <dbReference type="ARBA" id="ARBA00073639"/>
    </source>
</evidence>
<dbReference type="GO" id="GO:0006449">
    <property type="term" value="P:regulation of translational termination"/>
    <property type="evidence" value="ECO:0007669"/>
    <property type="project" value="UniProtKB-UniRule"/>
</dbReference>
<comment type="subcellular location">
    <subcellularLocation>
        <location evidence="1 9">Cytoplasm</location>
    </subcellularLocation>
</comment>
<dbReference type="SUPFAM" id="SSF52540">
    <property type="entry name" value="P-loop containing nucleoside triphosphate hydrolases"/>
    <property type="match status" value="1"/>
</dbReference>
<sequence length="526" mass="60421">MCNSFLEEVARRRTFAIISHPDAGKTTITEKILLFGKVIKTAGTIKSRGSNKYAKSDWMQIEKQRGISVTTSVMQFLYCGKLINLLDTPGHKDFSDDTYRTLAAVDCCLMIIDASKGVEERTHKLMEVARLNDIPVLTFMNKFDCDIRDPFDLLDETEKKLNIDCTPITWPIGFGKNFKGSYNLYNDIIYKYQAGKGHKIKELNIIEGIDNYNLDAEIGSELAMKLRSDIKLIKESFFEFDQKKFLNGKLSPVLFGSALGNFGIDHILNYLVSWAPSPMPRNTDMRLVYPKEKKFSGFVFKIQANMDPKHHDRIAFIRIVSGKYNKGMKLYHVRTKKNMIISDALTFIAGDRIHTKEAYSGDIIGLHNHGSIKIGDTFTQGENINFLGITKFAPEIFHSVRPKDPFRQKQLYNGLVEISEEGNVQFFRIIHNNECIIGTIGMLQFDMVVSRLNYEYKVEAIYTNVKISTVRWLECNNFKKFQSFQNNHKANIALDSNNNIIYIAYNMVNLKIVQERYPEIIFNKTQ</sequence>
<dbReference type="InterPro" id="IPR053905">
    <property type="entry name" value="EF-G-like_DII"/>
</dbReference>
<name>A0A2P5T1Q7_9GAMM</name>
<gene>
    <name evidence="9 11" type="primary">prfC</name>
    <name evidence="11" type="ORF">CRV09_02360</name>
</gene>
<dbReference type="PANTHER" id="PTHR43556:SF2">
    <property type="entry name" value="PEPTIDE CHAIN RELEASE FACTOR RF3"/>
    <property type="match status" value="1"/>
</dbReference>
<dbReference type="InterPro" id="IPR000795">
    <property type="entry name" value="T_Tr_GTP-bd_dom"/>
</dbReference>
<dbReference type="Pfam" id="PF22042">
    <property type="entry name" value="EF-G_D2"/>
    <property type="match status" value="1"/>
</dbReference>
<keyword evidence="3 9" id="KW-0963">Cytoplasm</keyword>
<dbReference type="InterPro" id="IPR035647">
    <property type="entry name" value="EFG_III/V"/>
</dbReference>
<dbReference type="GO" id="GO:0005829">
    <property type="term" value="C:cytosol"/>
    <property type="evidence" value="ECO:0007669"/>
    <property type="project" value="TreeGrafter"/>
</dbReference>
<organism evidence="11 12">
    <name type="scientific">Candidatus Pantoea edessiphila</name>
    <dbReference type="NCBI Taxonomy" id="2044610"/>
    <lineage>
        <taxon>Bacteria</taxon>
        <taxon>Pseudomonadati</taxon>
        <taxon>Pseudomonadota</taxon>
        <taxon>Gammaproteobacteria</taxon>
        <taxon>Enterobacterales</taxon>
        <taxon>Erwiniaceae</taxon>
        <taxon>Pantoea</taxon>
    </lineage>
</organism>
<feature type="binding site" evidence="9">
    <location>
        <begin position="87"/>
        <end position="91"/>
    </location>
    <ligand>
        <name>GTP</name>
        <dbReference type="ChEBI" id="CHEBI:37565"/>
    </ligand>
</feature>
<dbReference type="InterPro" id="IPR041732">
    <property type="entry name" value="RF3_GTP-bd"/>
</dbReference>
<dbReference type="Pfam" id="PF00009">
    <property type="entry name" value="GTP_EFTU"/>
    <property type="match status" value="1"/>
</dbReference>
<dbReference type="GO" id="GO:0097216">
    <property type="term" value="F:guanosine tetraphosphate binding"/>
    <property type="evidence" value="ECO:0007669"/>
    <property type="project" value="UniProtKB-ARBA"/>
</dbReference>
<dbReference type="PANTHER" id="PTHR43556">
    <property type="entry name" value="PEPTIDE CHAIN RELEASE FACTOR RF3"/>
    <property type="match status" value="1"/>
</dbReference>
<evidence type="ECO:0000256" key="3">
    <source>
        <dbReference type="ARBA" id="ARBA00022490"/>
    </source>
</evidence>
<comment type="similarity">
    <text evidence="2 9">Belongs to the TRAFAC class translation factor GTPase superfamily. Classic translation factor GTPase family. PrfC subfamily.</text>
</comment>
<dbReference type="Pfam" id="PF16658">
    <property type="entry name" value="RF3_C"/>
    <property type="match status" value="1"/>
</dbReference>
<dbReference type="PROSITE" id="PS51722">
    <property type="entry name" value="G_TR_2"/>
    <property type="match status" value="1"/>
</dbReference>
<dbReference type="InterPro" id="IPR031157">
    <property type="entry name" value="G_TR_CS"/>
</dbReference>
<evidence type="ECO:0000313" key="11">
    <source>
        <dbReference type="EMBL" id="PPI88517.1"/>
    </source>
</evidence>
<dbReference type="InterPro" id="IPR027417">
    <property type="entry name" value="P-loop_NTPase"/>
</dbReference>